<dbReference type="EMBL" id="JXTI01000020">
    <property type="protein sequence ID" value="KWX14884.1"/>
    <property type="molecule type" value="Genomic_DNA"/>
</dbReference>
<evidence type="ECO:0000313" key="1">
    <source>
        <dbReference type="EMBL" id="KWX14884.1"/>
    </source>
</evidence>
<protein>
    <submittedName>
        <fullName evidence="1">Uncharacterized protein</fullName>
    </submittedName>
</protein>
<name>A0A132NXU3_GIAIN</name>
<evidence type="ECO:0000313" key="2">
    <source>
        <dbReference type="Proteomes" id="UP000070089"/>
    </source>
</evidence>
<proteinExistence type="predicted"/>
<dbReference type="OrthoDB" id="10334788at2759"/>
<dbReference type="VEuPathDB" id="GiardiaDB:QR46_1095"/>
<organism evidence="1 2">
    <name type="scientific">Giardia duodenalis assemblage B</name>
    <dbReference type="NCBI Taxonomy" id="1394984"/>
    <lineage>
        <taxon>Eukaryota</taxon>
        <taxon>Metamonada</taxon>
        <taxon>Diplomonadida</taxon>
        <taxon>Hexamitidae</taxon>
        <taxon>Giardiinae</taxon>
        <taxon>Giardia</taxon>
    </lineage>
</organism>
<reference evidence="1 2" key="1">
    <citation type="journal article" date="2015" name="Mol. Biochem. Parasitol.">
        <title>Identification of polymorphic genes for use in assemblage B genotyping assays through comparative genomics of multiple assemblage B Giardia duodenalis isolates.</title>
        <authorList>
            <person name="Wielinga C."/>
            <person name="Thompson R.C."/>
            <person name="Monis P."/>
            <person name="Ryan U."/>
        </authorList>
    </citation>
    <scope>NUCLEOTIDE SEQUENCE [LARGE SCALE GENOMIC DNA]</scope>
    <source>
        <strain evidence="1 2">BAH15c1</strain>
    </source>
</reference>
<accession>A0A132NXU3</accession>
<sequence>MNRPIYPTTIRYFNTISTTGRRSTTLVSDSPARILLAGQVREISEDKTTITLYDGTGSINLNAHAEEAFPFSQNDVVRVHLLMPSNTAANPKTLFYEKLPSAEALLVHFLSAMNTLRLTDDRTKDDGVGDGQGSSAIKDAGDDFLNGFGGGQAAFY</sequence>
<dbReference type="Proteomes" id="UP000070089">
    <property type="component" value="Unassembled WGS sequence"/>
</dbReference>
<gene>
    <name evidence="1" type="ORF">QR46_1095</name>
</gene>
<comment type="caution">
    <text evidence="1">The sequence shown here is derived from an EMBL/GenBank/DDBJ whole genome shotgun (WGS) entry which is preliminary data.</text>
</comment>
<dbReference type="AlphaFoldDB" id="A0A132NXU3"/>